<proteinExistence type="predicted"/>
<evidence type="ECO:0000313" key="4">
    <source>
        <dbReference type="Proteomes" id="UP000197446"/>
    </source>
</evidence>
<dbReference type="GO" id="GO:0006313">
    <property type="term" value="P:DNA transposition"/>
    <property type="evidence" value="ECO:0007669"/>
    <property type="project" value="InterPro"/>
</dbReference>
<dbReference type="PANTHER" id="PTHR33055">
    <property type="entry name" value="TRANSPOSASE FOR INSERTION SEQUENCE ELEMENT IS1111A"/>
    <property type="match status" value="1"/>
</dbReference>
<dbReference type="Proteomes" id="UP000197446">
    <property type="component" value="Unassembled WGS sequence"/>
</dbReference>
<gene>
    <name evidence="3" type="ORF">CDO81_24330</name>
</gene>
<reference evidence="3 4" key="1">
    <citation type="journal article" date="2007" name="Int. J. Syst. Evol. Microbiol.">
        <title>Description of Pelomonas aquatica sp. nov. and Pelomonas puraquae sp. nov., isolated from industrial and haemodialysis water.</title>
        <authorList>
            <person name="Gomila M."/>
            <person name="Bowien B."/>
            <person name="Falsen E."/>
            <person name="Moore E.R."/>
            <person name="Lalucat J."/>
        </authorList>
    </citation>
    <scope>NUCLEOTIDE SEQUENCE [LARGE SCALE GENOMIC DNA]</scope>
    <source>
        <strain evidence="3 4">CCUG 52769</strain>
    </source>
</reference>
<dbReference type="OrthoDB" id="9815354at2"/>
<dbReference type="InterPro" id="IPR003346">
    <property type="entry name" value="Transposase_20"/>
</dbReference>
<dbReference type="RefSeq" id="WP_088485843.1">
    <property type="nucleotide sequence ID" value="NZ_NISI01000014.1"/>
</dbReference>
<feature type="domain" description="Transposase IS116/IS110/IS902 C-terminal" evidence="2">
    <location>
        <begin position="294"/>
        <end position="376"/>
    </location>
</feature>
<evidence type="ECO:0000259" key="1">
    <source>
        <dbReference type="Pfam" id="PF01548"/>
    </source>
</evidence>
<evidence type="ECO:0000259" key="2">
    <source>
        <dbReference type="Pfam" id="PF02371"/>
    </source>
</evidence>
<name>A0A254MZX0_9BURK</name>
<protein>
    <submittedName>
        <fullName evidence="3">IS110 family transposase</fullName>
    </submittedName>
</protein>
<accession>A0A254MZX0</accession>
<evidence type="ECO:0000313" key="3">
    <source>
        <dbReference type="EMBL" id="OWR00859.1"/>
    </source>
</evidence>
<dbReference type="EMBL" id="NISI01000014">
    <property type="protein sequence ID" value="OWR00859.1"/>
    <property type="molecule type" value="Genomic_DNA"/>
</dbReference>
<dbReference type="Pfam" id="PF02371">
    <property type="entry name" value="Transposase_20"/>
    <property type="match status" value="1"/>
</dbReference>
<dbReference type="AlphaFoldDB" id="A0A254MZX0"/>
<dbReference type="GO" id="GO:0004803">
    <property type="term" value="F:transposase activity"/>
    <property type="evidence" value="ECO:0007669"/>
    <property type="project" value="InterPro"/>
</dbReference>
<dbReference type="InterPro" id="IPR002525">
    <property type="entry name" value="Transp_IS110-like_N"/>
</dbReference>
<comment type="caution">
    <text evidence="3">The sequence shown here is derived from an EMBL/GenBank/DDBJ whole genome shotgun (WGS) entry which is preliminary data.</text>
</comment>
<keyword evidence="4" id="KW-1185">Reference proteome</keyword>
<dbReference type="GO" id="GO:0003677">
    <property type="term" value="F:DNA binding"/>
    <property type="evidence" value="ECO:0007669"/>
    <property type="project" value="InterPro"/>
</dbReference>
<dbReference type="Pfam" id="PF01548">
    <property type="entry name" value="DEDD_Tnp_IS110"/>
    <property type="match status" value="1"/>
</dbReference>
<sequence>MSKVGKALGLPIVNARAAGIDIGARIQVAAVPPELSDDPVRTFGSFTADIEAMANWLVSAGITTVAMESTGVYWVPVYEILEEHGLDVVLANARDCKAVPGRKSDVNDAQWLQRLHACGLLRPSFHPSPEIAALRAYMRIRDRHLEYAAAHMQHMQKALTLMNLQLHHVLSDISGVTGLKIIRAIVAGERDPDVLASMRDVRCRESLQTIRSALVGNYQPEHVFALSQALALFDSYQDRIADCDRQIENALRQLNVGRPEPEAKLPAPRTKTKQVNAPKFDVRAMLYQLTGTDLTAIHGLGPSISLSLVAECGTDLSKWPTEKHFTSWLCLSPGCKISGGKVLSARTRKSSSRLASQLRLVAVNVGRTETALGAFYRRLAARIGKAKAVTATARKLAILFYRAMRFGMQYQDPGADQYEQRYRERVVKQLERRAARFGFALQPVQEGVS</sequence>
<feature type="domain" description="Transposase IS110-like N-terminal" evidence="1">
    <location>
        <begin position="18"/>
        <end position="162"/>
    </location>
</feature>
<organism evidence="3 4">
    <name type="scientific">Roseateles puraquae</name>
    <dbReference type="NCBI Taxonomy" id="431059"/>
    <lineage>
        <taxon>Bacteria</taxon>
        <taxon>Pseudomonadati</taxon>
        <taxon>Pseudomonadota</taxon>
        <taxon>Betaproteobacteria</taxon>
        <taxon>Burkholderiales</taxon>
        <taxon>Sphaerotilaceae</taxon>
        <taxon>Roseateles</taxon>
    </lineage>
</organism>
<dbReference type="PANTHER" id="PTHR33055:SF13">
    <property type="entry name" value="TRANSPOSASE"/>
    <property type="match status" value="1"/>
</dbReference>
<dbReference type="InterPro" id="IPR047650">
    <property type="entry name" value="Transpos_IS110"/>
</dbReference>
<dbReference type="NCBIfam" id="NF033542">
    <property type="entry name" value="transpos_IS110"/>
    <property type="match status" value="1"/>
</dbReference>